<reference evidence="1 2" key="1">
    <citation type="journal article" date="2011" name="Stand. Genomic Sci.">
        <title>Complete genome sequence of Bacteroides salanitronis type strain (BL78).</title>
        <authorList>
            <person name="Gronow S."/>
            <person name="Held B."/>
            <person name="Lucas S."/>
            <person name="Lapidus A."/>
            <person name="Del Rio T.G."/>
            <person name="Nolan M."/>
            <person name="Tice H."/>
            <person name="Deshpande S."/>
            <person name="Cheng J.F."/>
            <person name="Pitluck S."/>
            <person name="Liolios K."/>
            <person name="Pagani I."/>
            <person name="Ivanova N."/>
            <person name="Mavromatis K."/>
            <person name="Pati A."/>
            <person name="Tapia R."/>
            <person name="Han C."/>
            <person name="Goodwin L."/>
            <person name="Chen A."/>
            <person name="Palaniappan K."/>
            <person name="Land M."/>
            <person name="Hauser L."/>
            <person name="Chang Y.J."/>
            <person name="Jeffries C.D."/>
            <person name="Brambilla E.M."/>
            <person name="Rohde M."/>
            <person name="Goker M."/>
            <person name="Detter J.C."/>
            <person name="Woyke T."/>
            <person name="Bristow J."/>
            <person name="Markowitz V."/>
            <person name="Hugenholtz P."/>
            <person name="Kyrpides N.C."/>
            <person name="Klenk H.P."/>
            <person name="Eisen J.A."/>
        </authorList>
    </citation>
    <scope>NUCLEOTIDE SEQUENCE [LARGE SCALE GENOMIC DNA]</scope>
    <source>
        <strain evidence="1 2">DSM 18170</strain>
    </source>
</reference>
<evidence type="ECO:0000313" key="1">
    <source>
        <dbReference type="EMBL" id="ADY35795.1"/>
    </source>
</evidence>
<accession>F0R6D1</accession>
<dbReference type="EMBL" id="CP002530">
    <property type="protein sequence ID" value="ADY35795.1"/>
    <property type="molecule type" value="Genomic_DNA"/>
</dbReference>
<gene>
    <name evidence="1" type="ordered locus">Bacsa_1216</name>
</gene>
<organism evidence="1 2">
    <name type="scientific">Phocaeicola salanitronis (strain DSM 18170 / JCM 13657 / CCUG 60908 / BL78)</name>
    <name type="common">Bacteroides salanitronis</name>
    <dbReference type="NCBI Taxonomy" id="667015"/>
    <lineage>
        <taxon>Bacteria</taxon>
        <taxon>Pseudomonadati</taxon>
        <taxon>Bacteroidota</taxon>
        <taxon>Bacteroidia</taxon>
        <taxon>Bacteroidales</taxon>
        <taxon>Bacteroidaceae</taxon>
        <taxon>Phocaeicola</taxon>
    </lineage>
</organism>
<keyword evidence="2" id="KW-1185">Reference proteome</keyword>
<dbReference type="HOGENOM" id="CLU_2520756_0_0_10"/>
<proteinExistence type="predicted"/>
<name>F0R6D1_PHOSB</name>
<dbReference type="Proteomes" id="UP000007486">
    <property type="component" value="Chromosome"/>
</dbReference>
<sequence length="84" mass="9554">MATAININDYKLADAFWTLLKPLKREVRQLLAKRLDESLKEQELPAKEVSMSEAEHFIQTLSVHGGMKVPADEKGIDALLKEKY</sequence>
<protein>
    <submittedName>
        <fullName evidence="1">Uncharacterized protein</fullName>
    </submittedName>
</protein>
<dbReference type="STRING" id="667015.Bacsa_1216"/>
<dbReference type="RefSeq" id="WP_013617230.1">
    <property type="nucleotide sequence ID" value="NC_015164.1"/>
</dbReference>
<evidence type="ECO:0000313" key="2">
    <source>
        <dbReference type="Proteomes" id="UP000007486"/>
    </source>
</evidence>
<dbReference type="OrthoDB" id="1077537at2"/>
<dbReference type="AlphaFoldDB" id="F0R6D1"/>
<dbReference type="KEGG" id="bsa:Bacsa_1216"/>